<accession>A0A239IB91</accession>
<gene>
    <name evidence="1" type="ORF">SAMN06264365_12813</name>
</gene>
<proteinExistence type="predicted"/>
<protein>
    <submittedName>
        <fullName evidence="1">Uncharacterized protein</fullName>
    </submittedName>
</protein>
<keyword evidence="2" id="KW-1185">Reference proteome</keyword>
<dbReference type="Proteomes" id="UP000198415">
    <property type="component" value="Unassembled WGS sequence"/>
</dbReference>
<sequence>MRRRDVLSGLTATAAATVWPWPVQRDAAKVSLTDLLNAESVAAPALAPQSLTDMLAAARRAFNTSHYDDLTSQLAVLIAGAASTRQDGRDQDRDAAAVVLAAGYRLASELCVKRNDDALAWVLADRALNAARATGSPGPVAHASRSVAIAMRRAGHHGDAISLLSASAAQIQPGSHPSDAGLATYGSMLCTAAYAGAQAGRRAEAETLLGEAAEAAGRISAPVIAGEIAFSPTHVVVYRIGVFTALGDSATALDHASTVDVQLLETPERYARYCIDTARAWEQHGRHDRATQALHAAESQAPEELRRPSSHEIITRMLYAPTVTPSGLRSLAVRVGAVR</sequence>
<reference evidence="1 2" key="1">
    <citation type="submission" date="2017-06" db="EMBL/GenBank/DDBJ databases">
        <authorList>
            <person name="Kim H.J."/>
            <person name="Triplett B.A."/>
        </authorList>
    </citation>
    <scope>NUCLEOTIDE SEQUENCE [LARGE SCALE GENOMIC DNA]</scope>
    <source>
        <strain evidence="1 2">DSM 43151</strain>
    </source>
</reference>
<name>A0A239IB91_9ACTN</name>
<organism evidence="1 2">
    <name type="scientific">Actinoplanes regularis</name>
    <dbReference type="NCBI Taxonomy" id="52697"/>
    <lineage>
        <taxon>Bacteria</taxon>
        <taxon>Bacillati</taxon>
        <taxon>Actinomycetota</taxon>
        <taxon>Actinomycetes</taxon>
        <taxon>Micromonosporales</taxon>
        <taxon>Micromonosporaceae</taxon>
        <taxon>Actinoplanes</taxon>
    </lineage>
</organism>
<dbReference type="EMBL" id="FZNR01000028">
    <property type="protein sequence ID" value="SNS90323.1"/>
    <property type="molecule type" value="Genomic_DNA"/>
</dbReference>
<dbReference type="AlphaFoldDB" id="A0A239IB91"/>
<evidence type="ECO:0000313" key="1">
    <source>
        <dbReference type="EMBL" id="SNS90323.1"/>
    </source>
</evidence>
<evidence type="ECO:0000313" key="2">
    <source>
        <dbReference type="Proteomes" id="UP000198415"/>
    </source>
</evidence>